<dbReference type="CDD" id="cd09917">
    <property type="entry name" value="F-box_SF"/>
    <property type="match status" value="1"/>
</dbReference>
<dbReference type="STRING" id="357750.A0A2S6CF20"/>
<accession>A0A2S6CF20</accession>
<name>A0A2S6CF20_9PEZI</name>
<dbReference type="InterPro" id="IPR036047">
    <property type="entry name" value="F-box-like_dom_sf"/>
</dbReference>
<comment type="caution">
    <text evidence="1">The sequence shown here is derived from an EMBL/GenBank/DDBJ whole genome shotgun (WGS) entry which is preliminary data.</text>
</comment>
<dbReference type="AlphaFoldDB" id="A0A2S6CF20"/>
<reference evidence="2" key="1">
    <citation type="journal article" date="2017" name="bioRxiv">
        <title>Conservation of a gene cluster reveals novel cercosporin biosynthetic mechanisms and extends production to the genus Colletotrichum.</title>
        <authorList>
            <person name="de Jonge R."/>
            <person name="Ebert M.K."/>
            <person name="Huitt-Roehl C.R."/>
            <person name="Pal P."/>
            <person name="Suttle J.C."/>
            <person name="Spanner R.E."/>
            <person name="Neubauer J.D."/>
            <person name="Jurick W.M.II."/>
            <person name="Stott K.A."/>
            <person name="Secor G.A."/>
            <person name="Thomma B.P.H.J."/>
            <person name="Van de Peer Y."/>
            <person name="Townsend C.A."/>
            <person name="Bolton M.D."/>
        </authorList>
    </citation>
    <scope>NUCLEOTIDE SEQUENCE [LARGE SCALE GENOMIC DNA]</scope>
    <source>
        <strain evidence="2">CBS538.71</strain>
    </source>
</reference>
<dbReference type="SUPFAM" id="SSF81383">
    <property type="entry name" value="F-box domain"/>
    <property type="match status" value="1"/>
</dbReference>
<organism evidence="1 2">
    <name type="scientific">Cercospora berteroae</name>
    <dbReference type="NCBI Taxonomy" id="357750"/>
    <lineage>
        <taxon>Eukaryota</taxon>
        <taxon>Fungi</taxon>
        <taxon>Dikarya</taxon>
        <taxon>Ascomycota</taxon>
        <taxon>Pezizomycotina</taxon>
        <taxon>Dothideomycetes</taxon>
        <taxon>Dothideomycetidae</taxon>
        <taxon>Mycosphaerellales</taxon>
        <taxon>Mycosphaerellaceae</taxon>
        <taxon>Cercospora</taxon>
    </lineage>
</organism>
<proteinExistence type="predicted"/>
<sequence length="332" mass="36994">MAPPPSTPPPPSSLPTKPSPLAIPELLENIILHLPLRDVLLCQRVDTKFRDVVQGSNTIRKVLFLEPATNKTVEFCEVSASELYSGPLTEGYLVRIWKISEAIQEICPLLNPFMVSLFETAQRKWNWAVLDEPIEIDRTGGCYDDAKSNFTRSEDPNHPRLDSSYCRALDTAEDSSTAAINASVGSLPHMLVTHPPCSKILVYYDWTMFNTYATAAPKKRLGPGVRFRTLVRAAGSMAGMHALLKKSARRGQKHARGVTVEGADKCRVLPASALNHVTGWEMLTVMNSMSSEDMNKEIDRIITARKKWYHVVDEASQGAEERKESFARESEP</sequence>
<dbReference type="OrthoDB" id="3642267at2759"/>
<dbReference type="EMBL" id="PNEN01000465">
    <property type="protein sequence ID" value="PPJ58335.1"/>
    <property type="molecule type" value="Genomic_DNA"/>
</dbReference>
<dbReference type="Proteomes" id="UP000237631">
    <property type="component" value="Unassembled WGS sequence"/>
</dbReference>
<gene>
    <name evidence="1" type="ORF">CBER1_04482</name>
</gene>
<keyword evidence="2" id="KW-1185">Reference proteome</keyword>
<protein>
    <recommendedName>
        <fullName evidence="3">F-box domain-containing protein</fullName>
    </recommendedName>
</protein>
<evidence type="ECO:0000313" key="1">
    <source>
        <dbReference type="EMBL" id="PPJ58335.1"/>
    </source>
</evidence>
<evidence type="ECO:0000313" key="2">
    <source>
        <dbReference type="Proteomes" id="UP000237631"/>
    </source>
</evidence>
<evidence type="ECO:0008006" key="3">
    <source>
        <dbReference type="Google" id="ProtNLM"/>
    </source>
</evidence>